<feature type="compositionally biased region" description="Low complexity" evidence="2">
    <location>
        <begin position="108"/>
        <end position="121"/>
    </location>
</feature>
<evidence type="ECO:0000313" key="4">
    <source>
        <dbReference type="Proteomes" id="UP000233256"/>
    </source>
</evidence>
<dbReference type="InterPro" id="IPR019734">
    <property type="entry name" value="TPR_rpt"/>
</dbReference>
<dbReference type="PROSITE" id="PS50293">
    <property type="entry name" value="TPR_REGION"/>
    <property type="match status" value="1"/>
</dbReference>
<dbReference type="AlphaFoldDB" id="A0A2N1PRS6"/>
<dbReference type="InterPro" id="IPR011990">
    <property type="entry name" value="TPR-like_helical_dom_sf"/>
</dbReference>
<keyword evidence="1" id="KW-0802">TPR repeat</keyword>
<dbReference type="Pfam" id="PF13181">
    <property type="entry name" value="TPR_8"/>
    <property type="match status" value="1"/>
</dbReference>
<feature type="repeat" description="TPR" evidence="1">
    <location>
        <begin position="41"/>
        <end position="74"/>
    </location>
</feature>
<name>A0A2N1PRS6_9BACT</name>
<evidence type="ECO:0000256" key="2">
    <source>
        <dbReference type="SAM" id="MobiDB-lite"/>
    </source>
</evidence>
<dbReference type="GO" id="GO:0097363">
    <property type="term" value="F:protein O-acetylglucosaminyltransferase activity"/>
    <property type="evidence" value="ECO:0007669"/>
    <property type="project" value="TreeGrafter"/>
</dbReference>
<dbReference type="Pfam" id="PF13414">
    <property type="entry name" value="TPR_11"/>
    <property type="match status" value="1"/>
</dbReference>
<dbReference type="SUPFAM" id="SSF81901">
    <property type="entry name" value="HCP-like"/>
    <property type="match status" value="1"/>
</dbReference>
<dbReference type="Proteomes" id="UP000233256">
    <property type="component" value="Unassembled WGS sequence"/>
</dbReference>
<dbReference type="PANTHER" id="PTHR44366:SF1">
    <property type="entry name" value="UDP-N-ACETYLGLUCOSAMINE--PEPTIDE N-ACETYLGLUCOSAMINYLTRANSFERASE 110 KDA SUBUNIT"/>
    <property type="match status" value="1"/>
</dbReference>
<dbReference type="SUPFAM" id="SSF48452">
    <property type="entry name" value="TPR-like"/>
    <property type="match status" value="1"/>
</dbReference>
<feature type="repeat" description="TPR" evidence="1">
    <location>
        <begin position="218"/>
        <end position="251"/>
    </location>
</feature>
<evidence type="ECO:0000313" key="3">
    <source>
        <dbReference type="EMBL" id="PKK91041.1"/>
    </source>
</evidence>
<organism evidence="3 4">
    <name type="scientific">Candidatus Wallbacteria bacterium HGW-Wallbacteria-1</name>
    <dbReference type="NCBI Taxonomy" id="2013854"/>
    <lineage>
        <taxon>Bacteria</taxon>
        <taxon>Candidatus Walliibacteriota</taxon>
    </lineage>
</organism>
<dbReference type="PROSITE" id="PS50005">
    <property type="entry name" value="TPR"/>
    <property type="match status" value="3"/>
</dbReference>
<feature type="region of interest" description="Disordered" evidence="2">
    <location>
        <begin position="91"/>
        <end position="125"/>
    </location>
</feature>
<dbReference type="GO" id="GO:0006493">
    <property type="term" value="P:protein O-linked glycosylation"/>
    <property type="evidence" value="ECO:0007669"/>
    <property type="project" value="InterPro"/>
</dbReference>
<sequence length="592" mass="66486">MAKKEKTSQGDCFRMRRFTVFLFISVFFMSLSWSLGADQSAMTWFFNAQLHLESGEKDKAVTCLRKALEMDSGFEKARELLKELGADSNVAVTEPREPAQNKKRTGKSRSGSASRKSTLSKANDAARAGRFREAIDGYREALKEDPKLVDARSNLGYCLEKLGMYTDAIKEYKRILVIKGDSPLVNNNLGFLYARSSNDLNAALDHCSRALKAEPGNLDFKDSLGYVYFRQGALEQAAAIFQEVLEKKPSMTSAARHLAMVRYMSGKVEDAKNILARVVSENPQDFDGFLELGKLYVDTGEADKALEVLEKALALRPESVETSFYLGFTYLSKDPAKAIQYLRTSADSGIEMGVVPMAEAFILQQNQNITQEDAVKIPGLLKKSVKLAPDWWIPRYFLADWYVNMKSREEAIAMAQEALKVAPPLAKTRVEGLLESAKAIEVGQSYKNEVHGFSVNYPSDWEMSEDTKQFNIPQAQVIFYKKDQESGRVALTAIIIQPNVQEFTLDDIIESKRQQLSSMPAGYNEVFAKPVSYPNFEGSALCYEQGGAMKILQVFATIDKRILAIAMIDRKEGFDSLEQQREMILRSFKLNY</sequence>
<gene>
    <name evidence="3" type="ORF">CVV64_04535</name>
</gene>
<dbReference type="Pfam" id="PF13432">
    <property type="entry name" value="TPR_16"/>
    <property type="match status" value="1"/>
</dbReference>
<evidence type="ECO:0008006" key="5">
    <source>
        <dbReference type="Google" id="ProtNLM"/>
    </source>
</evidence>
<proteinExistence type="predicted"/>
<accession>A0A2N1PRS6</accession>
<dbReference type="PANTHER" id="PTHR44366">
    <property type="entry name" value="UDP-N-ACETYLGLUCOSAMINE--PEPTIDE N-ACETYLGLUCOSAMINYLTRANSFERASE 110 KDA SUBUNIT"/>
    <property type="match status" value="1"/>
</dbReference>
<feature type="repeat" description="TPR" evidence="1">
    <location>
        <begin position="286"/>
        <end position="319"/>
    </location>
</feature>
<reference evidence="3 4" key="1">
    <citation type="journal article" date="2017" name="ISME J.">
        <title>Potential for microbial H2 and metal transformations associated with novel bacteria and archaea in deep terrestrial subsurface sediments.</title>
        <authorList>
            <person name="Hernsdorf A.W."/>
            <person name="Amano Y."/>
            <person name="Miyakawa K."/>
            <person name="Ise K."/>
            <person name="Suzuki Y."/>
            <person name="Anantharaman K."/>
            <person name="Probst A."/>
            <person name="Burstein D."/>
            <person name="Thomas B.C."/>
            <person name="Banfield J.F."/>
        </authorList>
    </citation>
    <scope>NUCLEOTIDE SEQUENCE [LARGE SCALE GENOMIC DNA]</scope>
    <source>
        <strain evidence="3">HGW-Wallbacteria-1</strain>
    </source>
</reference>
<comment type="caution">
    <text evidence="3">The sequence shown here is derived from an EMBL/GenBank/DDBJ whole genome shotgun (WGS) entry which is preliminary data.</text>
</comment>
<dbReference type="InterPro" id="IPR037919">
    <property type="entry name" value="OGT"/>
</dbReference>
<evidence type="ECO:0000256" key="1">
    <source>
        <dbReference type="PROSITE-ProRule" id="PRU00339"/>
    </source>
</evidence>
<dbReference type="Pfam" id="PF14559">
    <property type="entry name" value="TPR_19"/>
    <property type="match status" value="1"/>
</dbReference>
<dbReference type="SMART" id="SM00028">
    <property type="entry name" value="TPR"/>
    <property type="match status" value="8"/>
</dbReference>
<dbReference type="EMBL" id="PGXC01000003">
    <property type="protein sequence ID" value="PKK91041.1"/>
    <property type="molecule type" value="Genomic_DNA"/>
</dbReference>
<dbReference type="Gene3D" id="1.25.40.10">
    <property type="entry name" value="Tetratricopeptide repeat domain"/>
    <property type="match status" value="1"/>
</dbReference>
<protein>
    <recommendedName>
        <fullName evidence="5">Tetratricopeptide repeat protein</fullName>
    </recommendedName>
</protein>